<evidence type="ECO:0000313" key="4">
    <source>
        <dbReference type="Proteomes" id="UP001206483"/>
    </source>
</evidence>
<feature type="transmembrane region" description="Helical" evidence="1">
    <location>
        <begin position="125"/>
        <end position="150"/>
    </location>
</feature>
<evidence type="ECO:0000313" key="3">
    <source>
        <dbReference type="EMBL" id="MCP2314526.1"/>
    </source>
</evidence>
<gene>
    <name evidence="3" type="ORF">FHR36_007727</name>
</gene>
<keyword evidence="1" id="KW-0472">Membrane</keyword>
<protein>
    <recommendedName>
        <fullName evidence="2">DUF3592 domain-containing protein</fullName>
    </recommendedName>
</protein>
<dbReference type="RefSeq" id="WP_253804901.1">
    <property type="nucleotide sequence ID" value="NZ_BAAAUB010000012.1"/>
</dbReference>
<comment type="caution">
    <text evidence="3">The sequence shown here is derived from an EMBL/GenBank/DDBJ whole genome shotgun (WGS) entry which is preliminary data.</text>
</comment>
<feature type="domain" description="DUF3592" evidence="2">
    <location>
        <begin position="49"/>
        <end position="116"/>
    </location>
</feature>
<keyword evidence="4" id="KW-1185">Reference proteome</keyword>
<dbReference type="InterPro" id="IPR021994">
    <property type="entry name" value="DUF3592"/>
</dbReference>
<dbReference type="Pfam" id="PF12158">
    <property type="entry name" value="DUF3592"/>
    <property type="match status" value="1"/>
</dbReference>
<keyword evidence="1" id="KW-1133">Transmembrane helix</keyword>
<dbReference type="EMBL" id="JAMZDX010000009">
    <property type="protein sequence ID" value="MCP2314526.1"/>
    <property type="molecule type" value="Genomic_DNA"/>
</dbReference>
<proteinExistence type="predicted"/>
<accession>A0ABT1JAP9</accession>
<evidence type="ECO:0000259" key="2">
    <source>
        <dbReference type="Pfam" id="PF12158"/>
    </source>
</evidence>
<organism evidence="3 4">
    <name type="scientific">Kitasatospora paracochleata</name>
    <dbReference type="NCBI Taxonomy" id="58354"/>
    <lineage>
        <taxon>Bacteria</taxon>
        <taxon>Bacillati</taxon>
        <taxon>Actinomycetota</taxon>
        <taxon>Actinomycetes</taxon>
        <taxon>Kitasatosporales</taxon>
        <taxon>Streptomycetaceae</taxon>
        <taxon>Kitasatospora</taxon>
    </lineage>
</organism>
<keyword evidence="1" id="KW-0812">Transmembrane</keyword>
<sequence length="167" mass="17958">MVDTEHTFNAVFGLLGLLFAGAGVGMSVYFAHRLAHRRRALAHGLMAEAVCLETYTTRRRDQDGSTRTVRHAILGFRTFDGRDVRLDRTSRAPHVVGDVVPVRYLPDDPEHAAVVSASQGEPIELVLAVVFGAVFACVGLLFAATGFGIIDPSGMPPDSPSGITQVR</sequence>
<evidence type="ECO:0000256" key="1">
    <source>
        <dbReference type="SAM" id="Phobius"/>
    </source>
</evidence>
<name>A0ABT1JAP9_9ACTN</name>
<reference evidence="3 4" key="1">
    <citation type="submission" date="2022-06" db="EMBL/GenBank/DDBJ databases">
        <title>Sequencing the genomes of 1000 actinobacteria strains.</title>
        <authorList>
            <person name="Klenk H.-P."/>
        </authorList>
    </citation>
    <scope>NUCLEOTIDE SEQUENCE [LARGE SCALE GENOMIC DNA]</scope>
    <source>
        <strain evidence="3 4">DSM 41656</strain>
    </source>
</reference>
<feature type="transmembrane region" description="Helical" evidence="1">
    <location>
        <begin position="12"/>
        <end position="31"/>
    </location>
</feature>
<dbReference type="Proteomes" id="UP001206483">
    <property type="component" value="Unassembled WGS sequence"/>
</dbReference>